<dbReference type="InterPro" id="IPR003148">
    <property type="entry name" value="RCK_N"/>
</dbReference>
<evidence type="ECO:0000256" key="10">
    <source>
        <dbReference type="SAM" id="Phobius"/>
    </source>
</evidence>
<keyword evidence="5 10" id="KW-0812">Transmembrane</keyword>
<dbReference type="Gene3D" id="1.20.1530.20">
    <property type="match status" value="1"/>
</dbReference>
<feature type="transmembrane region" description="Helical" evidence="10">
    <location>
        <begin position="238"/>
        <end position="256"/>
    </location>
</feature>
<dbReference type="InterPro" id="IPR036291">
    <property type="entry name" value="NAD(P)-bd_dom_sf"/>
</dbReference>
<accession>A0A8J7JZS7</accession>
<dbReference type="EMBL" id="JADEYS010000012">
    <property type="protein sequence ID" value="MBE9398084.1"/>
    <property type="molecule type" value="Genomic_DNA"/>
</dbReference>
<comment type="subcellular location">
    <subcellularLocation>
        <location evidence="1">Membrane</location>
        <topology evidence="1">Multi-pass membrane protein</topology>
    </subcellularLocation>
</comment>
<feature type="transmembrane region" description="Helical" evidence="10">
    <location>
        <begin position="215"/>
        <end position="232"/>
    </location>
</feature>
<keyword evidence="7 10" id="KW-1133">Transmembrane helix</keyword>
<feature type="domain" description="RCK N-terminal" evidence="11">
    <location>
        <begin position="407"/>
        <end position="527"/>
    </location>
</feature>
<protein>
    <submittedName>
        <fullName evidence="12">Cation:proton antiporter</fullName>
    </submittedName>
</protein>
<sequence>MENLITLILICAGLSLVLNVLLKKLQVESVIGYILTGMAVGFAFDLEHSASLETVAEFGIVFLMFTIGLEFSPQKLKLMKKEVFLYGALQMGITAAVFFFIGHWLLALEPAVNLIVSLALALSSTAIVLNLLTKNRKVGNLYGRNAVGVLLFQDIAVIPLLLMVSIFASTHQSVPELLLNVVIDGAIVFALLFVGARFATPHLMEQVIGARSNEIFIGALLLFVIGAAQLAHTLGFSYSLGAFIAGMVIAETHYKHQVEADLIPFRDLLLGVFFITVGMQVSPPFVLDNLLLILGVMVGLLAVKSLILFALIRVFHGTRTSLKTALLLSQCGEFSFVVFETAQANNLFMDAAFGQILVMAIVFTMMLTPFLFRSLDRITDWMVKSGDEEELVSPAAAMHEGPGHVEANQVVICGFGSLGRRVGLHLSKEQIAYVGLEHEAHMYRHAEEEYLPVIFGNASRSQVLRGIHIEQARAVIIAMSNEERIRQVAHALNHVAPEVPVFVCSSNDKLIAELNSVGGTQSIDTQEQKALALVEALQEKEASV</sequence>
<reference evidence="12" key="1">
    <citation type="submission" date="2020-10" db="EMBL/GenBank/DDBJ databases">
        <title>Bacterium isolated from coastal waters sediment.</title>
        <authorList>
            <person name="Chen R.-J."/>
            <person name="Lu D.-C."/>
            <person name="Zhu K.-L."/>
            <person name="Du Z.-J."/>
        </authorList>
    </citation>
    <scope>NUCLEOTIDE SEQUENCE</scope>
    <source>
        <strain evidence="12">N1Y112</strain>
    </source>
</reference>
<organism evidence="12 13">
    <name type="scientific">Pontibacterium sinense</name>
    <dbReference type="NCBI Taxonomy" id="2781979"/>
    <lineage>
        <taxon>Bacteria</taxon>
        <taxon>Pseudomonadati</taxon>
        <taxon>Pseudomonadota</taxon>
        <taxon>Gammaproteobacteria</taxon>
        <taxon>Oceanospirillales</taxon>
        <taxon>Oceanospirillaceae</taxon>
        <taxon>Pontibacterium</taxon>
    </lineage>
</organism>
<feature type="transmembrane region" description="Helical" evidence="10">
    <location>
        <begin position="292"/>
        <end position="315"/>
    </location>
</feature>
<evidence type="ECO:0000259" key="11">
    <source>
        <dbReference type="PROSITE" id="PS51201"/>
    </source>
</evidence>
<keyword evidence="8" id="KW-0406">Ion transport</keyword>
<feature type="transmembrane region" description="Helical" evidence="10">
    <location>
        <begin position="111"/>
        <end position="133"/>
    </location>
</feature>
<dbReference type="GO" id="GO:0005886">
    <property type="term" value="C:plasma membrane"/>
    <property type="evidence" value="ECO:0007669"/>
    <property type="project" value="TreeGrafter"/>
</dbReference>
<evidence type="ECO:0000256" key="3">
    <source>
        <dbReference type="ARBA" id="ARBA00022449"/>
    </source>
</evidence>
<dbReference type="Gene3D" id="3.40.50.720">
    <property type="entry name" value="NAD(P)-binding Rossmann-like Domain"/>
    <property type="match status" value="1"/>
</dbReference>
<feature type="transmembrane region" description="Helical" evidence="10">
    <location>
        <begin position="145"/>
        <end position="168"/>
    </location>
</feature>
<feature type="transmembrane region" description="Helical" evidence="10">
    <location>
        <begin position="351"/>
        <end position="372"/>
    </location>
</feature>
<name>A0A8J7JZS7_9GAMM</name>
<dbReference type="Proteomes" id="UP000640333">
    <property type="component" value="Unassembled WGS sequence"/>
</dbReference>
<feature type="transmembrane region" description="Helical" evidence="10">
    <location>
        <begin position="83"/>
        <end position="105"/>
    </location>
</feature>
<proteinExistence type="predicted"/>
<feature type="transmembrane region" description="Helical" evidence="10">
    <location>
        <begin position="52"/>
        <end position="71"/>
    </location>
</feature>
<feature type="transmembrane region" description="Helical" evidence="10">
    <location>
        <begin position="6"/>
        <end position="22"/>
    </location>
</feature>
<dbReference type="PROSITE" id="PS51201">
    <property type="entry name" value="RCK_N"/>
    <property type="match status" value="1"/>
</dbReference>
<keyword evidence="6" id="KW-0630">Potassium</keyword>
<feature type="transmembrane region" description="Helical" evidence="10">
    <location>
        <begin position="322"/>
        <end position="339"/>
    </location>
</feature>
<dbReference type="InterPro" id="IPR006153">
    <property type="entry name" value="Cation/H_exchanger_TM"/>
</dbReference>
<dbReference type="GO" id="GO:0015297">
    <property type="term" value="F:antiporter activity"/>
    <property type="evidence" value="ECO:0007669"/>
    <property type="project" value="UniProtKB-KW"/>
</dbReference>
<dbReference type="PANTHER" id="PTHR46157:SF4">
    <property type="entry name" value="K(+) EFFLUX ANTIPORTER 3, CHLOROPLASTIC"/>
    <property type="match status" value="1"/>
</dbReference>
<evidence type="ECO:0000256" key="6">
    <source>
        <dbReference type="ARBA" id="ARBA00022958"/>
    </source>
</evidence>
<evidence type="ECO:0000313" key="12">
    <source>
        <dbReference type="EMBL" id="MBE9398084.1"/>
    </source>
</evidence>
<feature type="transmembrane region" description="Helical" evidence="10">
    <location>
        <begin position="174"/>
        <end position="194"/>
    </location>
</feature>
<evidence type="ECO:0000256" key="2">
    <source>
        <dbReference type="ARBA" id="ARBA00022448"/>
    </source>
</evidence>
<evidence type="ECO:0000256" key="5">
    <source>
        <dbReference type="ARBA" id="ARBA00022692"/>
    </source>
</evidence>
<feature type="transmembrane region" description="Helical" evidence="10">
    <location>
        <begin position="29"/>
        <end position="46"/>
    </location>
</feature>
<keyword evidence="9 10" id="KW-0472">Membrane</keyword>
<keyword evidence="4" id="KW-0633">Potassium transport</keyword>
<dbReference type="Pfam" id="PF00999">
    <property type="entry name" value="Na_H_Exchanger"/>
    <property type="match status" value="1"/>
</dbReference>
<dbReference type="InterPro" id="IPR038770">
    <property type="entry name" value="Na+/solute_symporter_sf"/>
</dbReference>
<dbReference type="GO" id="GO:0006813">
    <property type="term" value="P:potassium ion transport"/>
    <property type="evidence" value="ECO:0007669"/>
    <property type="project" value="UniProtKB-KW"/>
</dbReference>
<evidence type="ECO:0000256" key="4">
    <source>
        <dbReference type="ARBA" id="ARBA00022538"/>
    </source>
</evidence>
<dbReference type="AlphaFoldDB" id="A0A8J7JZS7"/>
<evidence type="ECO:0000313" key="13">
    <source>
        <dbReference type="Proteomes" id="UP000640333"/>
    </source>
</evidence>
<dbReference type="RefSeq" id="WP_193953720.1">
    <property type="nucleotide sequence ID" value="NZ_JADEYS010000012.1"/>
</dbReference>
<dbReference type="GO" id="GO:1902600">
    <property type="term" value="P:proton transmembrane transport"/>
    <property type="evidence" value="ECO:0007669"/>
    <property type="project" value="InterPro"/>
</dbReference>
<dbReference type="Pfam" id="PF02254">
    <property type="entry name" value="TrkA_N"/>
    <property type="match status" value="1"/>
</dbReference>
<gene>
    <name evidence="12" type="ORF">IOQ59_12520</name>
</gene>
<evidence type="ECO:0000256" key="1">
    <source>
        <dbReference type="ARBA" id="ARBA00004141"/>
    </source>
</evidence>
<keyword evidence="2" id="KW-0813">Transport</keyword>
<keyword evidence="3" id="KW-0050">Antiport</keyword>
<evidence type="ECO:0000256" key="7">
    <source>
        <dbReference type="ARBA" id="ARBA00022989"/>
    </source>
</evidence>
<dbReference type="SUPFAM" id="SSF51735">
    <property type="entry name" value="NAD(P)-binding Rossmann-fold domains"/>
    <property type="match status" value="1"/>
</dbReference>
<dbReference type="PANTHER" id="PTHR46157">
    <property type="entry name" value="K(+) EFFLUX ANTIPORTER 3, CHLOROPLASTIC"/>
    <property type="match status" value="1"/>
</dbReference>
<comment type="caution">
    <text evidence="12">The sequence shown here is derived from an EMBL/GenBank/DDBJ whole genome shotgun (WGS) entry which is preliminary data.</text>
</comment>
<keyword evidence="13" id="KW-1185">Reference proteome</keyword>
<feature type="transmembrane region" description="Helical" evidence="10">
    <location>
        <begin position="268"/>
        <end position="286"/>
    </location>
</feature>
<evidence type="ECO:0000256" key="9">
    <source>
        <dbReference type="ARBA" id="ARBA00023136"/>
    </source>
</evidence>
<evidence type="ECO:0000256" key="8">
    <source>
        <dbReference type="ARBA" id="ARBA00023065"/>
    </source>
</evidence>